<dbReference type="Pfam" id="PF04616">
    <property type="entry name" value="Glyco_hydro_43"/>
    <property type="match status" value="1"/>
</dbReference>
<dbReference type="SUPFAM" id="SSF49785">
    <property type="entry name" value="Galactose-binding domain-like"/>
    <property type="match status" value="1"/>
</dbReference>
<accession>A0AA46JZW8</accession>
<dbReference type="PANTHER" id="PTHR42812:SF12">
    <property type="entry name" value="BETA-XYLOSIDASE-RELATED"/>
    <property type="match status" value="1"/>
</dbReference>
<evidence type="ECO:0000256" key="6">
    <source>
        <dbReference type="SAM" id="SignalP"/>
    </source>
</evidence>
<feature type="compositionally biased region" description="Low complexity" evidence="4">
    <location>
        <begin position="919"/>
        <end position="937"/>
    </location>
</feature>
<evidence type="ECO:0000256" key="1">
    <source>
        <dbReference type="ARBA" id="ARBA00009865"/>
    </source>
</evidence>
<reference evidence="9" key="1">
    <citation type="journal article" date="2019" name="Appl. Environ. Microbiol.">
        <title>An in vitro enrichment strategy for formulating synergistic synbiotics.</title>
        <authorList>
            <person name="Kok C.R."/>
            <person name="Quintero D.F.G."/>
            <person name="Niyirora C."/>
            <person name="Rose D."/>
            <person name="Li A."/>
            <person name="Hutkins R."/>
        </authorList>
    </citation>
    <scope>NUCLEOTIDE SEQUENCE</scope>
    <source>
        <strain evidence="9">CR15</strain>
    </source>
</reference>
<keyword evidence="3" id="KW-0326">Glycosidase</keyword>
<evidence type="ECO:0000313" key="10">
    <source>
        <dbReference type="Proteomes" id="UP000315512"/>
    </source>
</evidence>
<dbReference type="Gene3D" id="2.115.10.20">
    <property type="entry name" value="Glycosyl hydrolase domain, family 43"/>
    <property type="match status" value="1"/>
</dbReference>
<protein>
    <submittedName>
        <fullName evidence="9">1,4-beta-xylanase</fullName>
    </submittedName>
</protein>
<evidence type="ECO:0000313" key="9">
    <source>
        <dbReference type="EMBL" id="TPH36925.1"/>
    </source>
</evidence>
<dbReference type="Gene3D" id="2.60.120.260">
    <property type="entry name" value="Galactose-binding domain-like"/>
    <property type="match status" value="1"/>
</dbReference>
<dbReference type="CDD" id="cd09001">
    <property type="entry name" value="GH43_FsAxh1-like"/>
    <property type="match status" value="1"/>
</dbReference>
<feature type="transmembrane region" description="Helical" evidence="5">
    <location>
        <begin position="939"/>
        <end position="959"/>
    </location>
</feature>
<keyword evidence="6" id="KW-0732">Signal</keyword>
<dbReference type="GO" id="GO:0004553">
    <property type="term" value="F:hydrolase activity, hydrolyzing O-glycosyl compounds"/>
    <property type="evidence" value="ECO:0007669"/>
    <property type="project" value="InterPro"/>
</dbReference>
<comment type="caution">
    <text evidence="9">The sequence shown here is derived from an EMBL/GenBank/DDBJ whole genome shotgun (WGS) entry which is preliminary data.</text>
</comment>
<dbReference type="InterPro" id="IPR013320">
    <property type="entry name" value="ConA-like_dom_sf"/>
</dbReference>
<evidence type="ECO:0000256" key="3">
    <source>
        <dbReference type="ARBA" id="ARBA00023295"/>
    </source>
</evidence>
<feature type="compositionally biased region" description="Low complexity" evidence="4">
    <location>
        <begin position="898"/>
        <end position="911"/>
    </location>
</feature>
<dbReference type="Gene3D" id="2.60.120.200">
    <property type="match status" value="1"/>
</dbReference>
<dbReference type="AlphaFoldDB" id="A0AA46JZW8"/>
<proteinExistence type="inferred from homology"/>
<feature type="compositionally biased region" description="Gly residues" evidence="4">
    <location>
        <begin position="885"/>
        <end position="896"/>
    </location>
</feature>
<sequence>MNYLRQKISASAIAVLSTCGLILAPMPVFADDSTPSSTPSDGSYTTTDSGDGTYSIPMLNTDVPDISVIRVSKDDPNNKDGRDVYYMVSTTMELSPGSPIMKSYDLVNWWIVTYVYDRISMSDASSLRNGASSYGEGEWAPSLRYHNGRFYVLFNTNNLNGAYIYYTDDIENGPWTKIALNRGFHDPSLYFDEQGSPWIISGVNQYRLSDDLTTVVESHENIISAEQFTDDLGETPTGFEGSQTFKIGDYFYTPTIYWGKDGRTVMLLRTTDLLDGSKYEAKKYCLGAFAQGSLVEVDNGDGTTSWHGFFFRDTYPTGRIPGLIPATWGDDGWPVFGDNNQVSASDTYDKLIDLPADLENLVRQRSLVNSDDFDNDAPHQSYQDQDWWTLEEPPQVDDSLIGIELVDNGDFENGTESWTPQWNGTLTAITDGSLSGTTSLAVTNRGEYNGAGPGQSMDGKLQQGVTYRASATIRYDHEMDGVDSSAVTSHLFYVAIQYADGTINRVATGTVKRGETTTITGEFSIPSDANVEGSKLIVETAWGAEGTCMDYVIDDISLIGLADEKEYPVAEEYQPNGSNLDLVWEWGHNPDNRYWSLTDREGWLRLTNGHKVSATAKYMKGTYGDLTYFETARNVLSQRTFGGSMSVETHMDVSHMKDGDTAGLATYTRSFAYAAVRQENGQRTLGVVKRVYDNGVKDADGNIVDDTIDRDAEEAFVSGGTVTLPDDATNVWIKSDNTLDNASGKLTIQYWYSLDGKQWSKLGDEQGPLTYDWSLSHFKGYRIGLFNYAKENTGGYVDFDYYDLSDVLTSDGKAVDTSKLRSAIDQADSLQSAEYPMDEWDKMLTLLDKAKQALASDPSTQNEVDAPQRALSLQLAQLAVDRQSGDGGNPGGGDQTGDGDQTSDGNQSGNGDQTGDGGQQQSSTADDNSSELSSTGSSVTPMVLSAIALMLAGISVIRIRRSSR</sequence>
<keyword evidence="5" id="KW-0812">Transmembrane</keyword>
<evidence type="ECO:0000256" key="5">
    <source>
        <dbReference type="SAM" id="Phobius"/>
    </source>
</evidence>
<evidence type="ECO:0000256" key="2">
    <source>
        <dbReference type="ARBA" id="ARBA00022801"/>
    </source>
</evidence>
<dbReference type="SUPFAM" id="SSF49899">
    <property type="entry name" value="Concanavalin A-like lectins/glucanases"/>
    <property type="match status" value="1"/>
</dbReference>
<dbReference type="InterPro" id="IPR023296">
    <property type="entry name" value="Glyco_hydro_beta-prop_sf"/>
</dbReference>
<feature type="region of interest" description="Disordered" evidence="4">
    <location>
        <begin position="32"/>
        <end position="52"/>
    </location>
</feature>
<feature type="region of interest" description="Disordered" evidence="4">
    <location>
        <begin position="882"/>
        <end position="937"/>
    </location>
</feature>
<dbReference type="InterPro" id="IPR003305">
    <property type="entry name" value="CenC_carb-bd"/>
</dbReference>
<evidence type="ECO:0000256" key="4">
    <source>
        <dbReference type="SAM" id="MobiDB-lite"/>
    </source>
</evidence>
<dbReference type="InterPro" id="IPR008979">
    <property type="entry name" value="Galactose-bd-like_sf"/>
</dbReference>
<dbReference type="EMBL" id="SZNG01000003">
    <property type="protein sequence ID" value="TPH36925.1"/>
    <property type="molecule type" value="Genomic_DNA"/>
</dbReference>
<dbReference type="GO" id="GO:0005975">
    <property type="term" value="P:carbohydrate metabolic process"/>
    <property type="evidence" value="ECO:0007669"/>
    <property type="project" value="InterPro"/>
</dbReference>
<dbReference type="Proteomes" id="UP000315512">
    <property type="component" value="Unassembled WGS sequence"/>
</dbReference>
<evidence type="ECO:0000259" key="8">
    <source>
        <dbReference type="Pfam" id="PF17851"/>
    </source>
</evidence>
<dbReference type="InterPro" id="IPR051795">
    <property type="entry name" value="Glycosyl_Hydrlase_43"/>
</dbReference>
<keyword evidence="2" id="KW-0378">Hydrolase</keyword>
<gene>
    <name evidence="9" type="ORF">FCO76_02345</name>
</gene>
<feature type="signal peptide" evidence="6">
    <location>
        <begin position="1"/>
        <end position="30"/>
    </location>
</feature>
<dbReference type="Pfam" id="PF17851">
    <property type="entry name" value="GH43_C2"/>
    <property type="match status" value="1"/>
</dbReference>
<dbReference type="SUPFAM" id="SSF75005">
    <property type="entry name" value="Arabinanase/levansucrase/invertase"/>
    <property type="match status" value="1"/>
</dbReference>
<feature type="domain" description="Beta-xylosidase C-terminal Concanavalin A-like" evidence="8">
    <location>
        <begin position="577"/>
        <end position="803"/>
    </location>
</feature>
<feature type="chain" id="PRO_5041218240" evidence="6">
    <location>
        <begin position="31"/>
        <end position="964"/>
    </location>
</feature>
<name>A0AA46JZW8_BIFLL</name>
<dbReference type="InterPro" id="IPR006710">
    <property type="entry name" value="Glyco_hydro_43"/>
</dbReference>
<feature type="domain" description="CBM-cenC" evidence="7">
    <location>
        <begin position="405"/>
        <end position="540"/>
    </location>
</feature>
<evidence type="ECO:0000259" key="7">
    <source>
        <dbReference type="Pfam" id="PF02018"/>
    </source>
</evidence>
<dbReference type="InterPro" id="IPR041542">
    <property type="entry name" value="GH43_C2"/>
</dbReference>
<organism evidence="9 10">
    <name type="scientific">Bifidobacterium longum subsp. longum</name>
    <dbReference type="NCBI Taxonomy" id="1679"/>
    <lineage>
        <taxon>Bacteria</taxon>
        <taxon>Bacillati</taxon>
        <taxon>Actinomycetota</taxon>
        <taxon>Actinomycetes</taxon>
        <taxon>Bifidobacteriales</taxon>
        <taxon>Bifidobacteriaceae</taxon>
        <taxon>Bifidobacterium</taxon>
    </lineage>
</organism>
<keyword evidence="5" id="KW-0472">Membrane</keyword>
<keyword evidence="5" id="KW-1133">Transmembrane helix</keyword>
<dbReference type="Pfam" id="PF02018">
    <property type="entry name" value="CBM_4_9"/>
    <property type="match status" value="1"/>
</dbReference>
<dbReference type="PANTHER" id="PTHR42812">
    <property type="entry name" value="BETA-XYLOSIDASE"/>
    <property type="match status" value="1"/>
</dbReference>
<reference evidence="9" key="2">
    <citation type="submission" date="2019-04" db="EMBL/GenBank/DDBJ databases">
        <authorList>
            <person name="Kok C.R."/>
            <person name="Hutkins R."/>
        </authorList>
    </citation>
    <scope>NUCLEOTIDE SEQUENCE</scope>
    <source>
        <strain evidence="9">CR15</strain>
    </source>
</reference>
<comment type="similarity">
    <text evidence="1">Belongs to the glycosyl hydrolase 43 family.</text>
</comment>